<proteinExistence type="predicted"/>
<organism evidence="2 3">
    <name type="scientific">Fibrella aestuarina BUZ 2</name>
    <dbReference type="NCBI Taxonomy" id="1166018"/>
    <lineage>
        <taxon>Bacteria</taxon>
        <taxon>Pseudomonadati</taxon>
        <taxon>Bacteroidota</taxon>
        <taxon>Cytophagia</taxon>
        <taxon>Cytophagales</taxon>
        <taxon>Spirosomataceae</taxon>
        <taxon>Fibrella</taxon>
    </lineage>
</organism>
<accession>I0KA45</accession>
<feature type="region of interest" description="Disordered" evidence="1">
    <location>
        <begin position="136"/>
        <end position="157"/>
    </location>
</feature>
<evidence type="ECO:0000256" key="1">
    <source>
        <dbReference type="SAM" id="MobiDB-lite"/>
    </source>
</evidence>
<dbReference type="EMBL" id="HE796683">
    <property type="protein sequence ID" value="CCH00998.1"/>
    <property type="molecule type" value="Genomic_DNA"/>
</dbReference>
<dbReference type="AlphaFoldDB" id="I0KA45"/>
<dbReference type="OrthoDB" id="951070at2"/>
<dbReference type="PATRIC" id="fig|1166018.3.peg.4758"/>
<evidence type="ECO:0000313" key="3">
    <source>
        <dbReference type="Proteomes" id="UP000011058"/>
    </source>
</evidence>
<name>I0KA45_9BACT</name>
<dbReference type="eggNOG" id="ENOG5032UTH">
    <property type="taxonomic scope" value="Bacteria"/>
</dbReference>
<gene>
    <name evidence="2" type="ORF">FAES_2989</name>
</gene>
<protein>
    <submittedName>
        <fullName evidence="2">Uncharacterized protein</fullName>
    </submittedName>
</protein>
<keyword evidence="3" id="KW-1185">Reference proteome</keyword>
<reference evidence="2 3" key="1">
    <citation type="journal article" date="2012" name="J. Bacteriol.">
        <title>Genome Sequence of Fibrella aestuarina BUZ 2T, a Filamentous Marine Bacterium.</title>
        <authorList>
            <person name="Filippini M."/>
            <person name="Qi W."/>
            <person name="Blom J."/>
            <person name="Goesmann A."/>
            <person name="Smits T.H."/>
            <person name="Bagheri H.C."/>
        </authorList>
    </citation>
    <scope>NUCLEOTIDE SEQUENCE [LARGE SCALE GENOMIC DNA]</scope>
    <source>
        <strain evidence="3">BUZ 2T</strain>
    </source>
</reference>
<dbReference type="Proteomes" id="UP000011058">
    <property type="component" value="Chromosome"/>
</dbReference>
<dbReference type="HOGENOM" id="CLU_1668130_0_0_10"/>
<evidence type="ECO:0000313" key="2">
    <source>
        <dbReference type="EMBL" id="CCH00998.1"/>
    </source>
</evidence>
<sequence>MPSVDLRFFAPEENTKPRAKRTVRKPVKVTGYISSGGKIVLPQKSVSQLGFDPESTRFKIGAEQGKRKVKVLYMVPVSGDEAGTFAFSKAAKSYTIAMAIILTKNGIDFSDKKYTFTIAPFEFDENVTGYELKFEDPADKPAYTGKRRGPKPKNQEA</sequence>
<dbReference type="RefSeq" id="WP_015332097.1">
    <property type="nucleotide sequence ID" value="NC_020054.1"/>
</dbReference>
<dbReference type="KEGG" id="fae:FAES_2989"/>